<dbReference type="PROSITE" id="PS00683">
    <property type="entry name" value="RHODANESE_2"/>
    <property type="match status" value="1"/>
</dbReference>
<keyword evidence="6" id="KW-1185">Reference proteome</keyword>
<dbReference type="Proteomes" id="UP000324021">
    <property type="component" value="Unassembled WGS sequence"/>
</dbReference>
<dbReference type="PANTHER" id="PTHR43855">
    <property type="entry name" value="THIOSULFATE SULFURTRANSFERASE"/>
    <property type="match status" value="1"/>
</dbReference>
<proteinExistence type="predicted"/>
<reference evidence="6 7" key="2">
    <citation type="submission" date="2016-10" db="EMBL/GenBank/DDBJ databases">
        <authorList>
            <person name="Varghese N."/>
            <person name="Submissions S."/>
        </authorList>
    </citation>
    <scope>NUCLEOTIDE SEQUENCE [LARGE SCALE GENOMIC DNA]</scope>
    <source>
        <strain evidence="4 7">CDM_1</strain>
        <strain evidence="6">CDM_6</strain>
    </source>
</reference>
<dbReference type="InterPro" id="IPR036390">
    <property type="entry name" value="WH_DNA-bd_sf"/>
</dbReference>
<feature type="domain" description="Rhodanese" evidence="3">
    <location>
        <begin position="240"/>
        <end position="358"/>
    </location>
</feature>
<dbReference type="Gene3D" id="1.10.10.10">
    <property type="entry name" value="Winged helix-like DNA-binding domain superfamily/Winged helix DNA-binding domain"/>
    <property type="match status" value="1"/>
</dbReference>
<dbReference type="CDD" id="cd01448">
    <property type="entry name" value="TST_Repeat_1"/>
    <property type="match status" value="1"/>
</dbReference>
<evidence type="ECO:0000313" key="5">
    <source>
        <dbReference type="EMBL" id="SEU11044.1"/>
    </source>
</evidence>
<dbReference type="PANTHER" id="PTHR43855:SF1">
    <property type="entry name" value="THIOSULFATE SULFURTRANSFERASE"/>
    <property type="match status" value="1"/>
</dbReference>
<dbReference type="Pfam" id="PF00581">
    <property type="entry name" value="Rhodanese"/>
    <property type="match status" value="2"/>
</dbReference>
<sequence length="360" mass="39990">MAEEWIEEALADLPPSANLVYKVLEYNGHLSQKQLIEETRLSSRTLHYAISQLEDAGLVTSQPARYDARQTCYTLVRDSGNSTYSRDALVNPDWVRKHLSSFQQDDTSTRLVYVETDDAAGAFIPGSIVLDLESDLLDPNRQRLPDRMELEELLGSRGMTEDTTLILYDDVEGRHAAYVYWILAYYGHRNQRLLDGGLEYWIANGYPTTDVPGSIPAIEYTASGPFDHLRAYRDDVVRAIAQDTVLLDVRTESEYCGEADDGSDLSASTPNQGHIPGAINIPLDRLFDGHRFASRSAVEDVLAAAGVTSGRKIIVYCGVGARSALAWVVLSELLGYPEVMNYDGSWTEWGSLVDVPVETE</sequence>
<dbReference type="SUPFAM" id="SSF46785">
    <property type="entry name" value="Winged helix' DNA-binding domain"/>
    <property type="match status" value="1"/>
</dbReference>
<dbReference type="Gene3D" id="3.40.250.10">
    <property type="entry name" value="Rhodanese-like domain"/>
    <property type="match status" value="2"/>
</dbReference>
<accession>A0A1I0JLL4</accession>
<dbReference type="GO" id="GO:0004792">
    <property type="term" value="F:thiosulfate-cyanide sulfurtransferase activity"/>
    <property type="evidence" value="ECO:0007669"/>
    <property type="project" value="InterPro"/>
</dbReference>
<protein>
    <recommendedName>
        <fullName evidence="2">Sulfurtransferase</fullName>
    </recommendedName>
</protein>
<dbReference type="InterPro" id="IPR001763">
    <property type="entry name" value="Rhodanese-like_dom"/>
</dbReference>
<dbReference type="SMART" id="SM00450">
    <property type="entry name" value="RHOD"/>
    <property type="match status" value="2"/>
</dbReference>
<dbReference type="OrthoDB" id="10492at2157"/>
<dbReference type="Proteomes" id="UP000199320">
    <property type="component" value="Unassembled WGS sequence"/>
</dbReference>
<evidence type="ECO:0000313" key="7">
    <source>
        <dbReference type="Proteomes" id="UP000324021"/>
    </source>
</evidence>
<evidence type="ECO:0000313" key="4">
    <source>
        <dbReference type="EMBL" id="SDD70266.1"/>
    </source>
</evidence>
<feature type="domain" description="Rhodanese" evidence="3">
    <location>
        <begin position="114"/>
        <end position="210"/>
    </location>
</feature>
<evidence type="ECO:0000313" key="6">
    <source>
        <dbReference type="Proteomes" id="UP000199320"/>
    </source>
</evidence>
<dbReference type="RefSeq" id="WP_092935871.1">
    <property type="nucleotide sequence ID" value="NZ_FMZP01000041.1"/>
</dbReference>
<dbReference type="AlphaFoldDB" id="A0A1I0JLL4"/>
<dbReference type="EMBL" id="FMZP01000041">
    <property type="protein sequence ID" value="SDD70266.1"/>
    <property type="molecule type" value="Genomic_DNA"/>
</dbReference>
<name>A0A1I0JLL4_9EURY</name>
<dbReference type="CDD" id="cd01449">
    <property type="entry name" value="TST_Repeat_2"/>
    <property type="match status" value="1"/>
</dbReference>
<dbReference type="EMBL" id="FOIC01000048">
    <property type="protein sequence ID" value="SEU11044.1"/>
    <property type="molecule type" value="Genomic_DNA"/>
</dbReference>
<evidence type="ECO:0000256" key="1">
    <source>
        <dbReference type="ARBA" id="ARBA00022737"/>
    </source>
</evidence>
<evidence type="ECO:0000259" key="3">
    <source>
        <dbReference type="PROSITE" id="PS50206"/>
    </source>
</evidence>
<dbReference type="SUPFAM" id="SSF52821">
    <property type="entry name" value="Rhodanese/Cell cycle control phosphatase"/>
    <property type="match status" value="2"/>
</dbReference>
<dbReference type="InterPro" id="IPR036873">
    <property type="entry name" value="Rhodanese-like_dom_sf"/>
</dbReference>
<dbReference type="InterPro" id="IPR036388">
    <property type="entry name" value="WH-like_DNA-bd_sf"/>
</dbReference>
<dbReference type="InterPro" id="IPR051126">
    <property type="entry name" value="Thiosulfate_sulfurtransferase"/>
</dbReference>
<gene>
    <name evidence="5" type="ORF">SAMN04488694_1485</name>
    <name evidence="4" type="ORF">SAMN05192552_10414</name>
</gene>
<dbReference type="InterPro" id="IPR001307">
    <property type="entry name" value="Thiosulphate_STrfase_CS"/>
</dbReference>
<evidence type="ECO:0000256" key="2">
    <source>
        <dbReference type="RuleBase" id="RU000507"/>
    </source>
</evidence>
<reference evidence="5" key="1">
    <citation type="submission" date="2016-10" db="EMBL/GenBank/DDBJ databases">
        <authorList>
            <person name="de Groot N.N."/>
        </authorList>
    </citation>
    <scope>NUCLEOTIDE SEQUENCE [LARGE SCALE GENOMIC DNA]</scope>
    <source>
        <strain evidence="5">CDM_6</strain>
    </source>
</reference>
<dbReference type="STRING" id="392421.SAMN04488694_1485"/>
<dbReference type="PROSITE" id="PS50206">
    <property type="entry name" value="RHODANESE_3"/>
    <property type="match status" value="2"/>
</dbReference>
<organism evidence="5 6">
    <name type="scientific">Natrinema hispanicum</name>
    <dbReference type="NCBI Taxonomy" id="392421"/>
    <lineage>
        <taxon>Archaea</taxon>
        <taxon>Methanobacteriati</taxon>
        <taxon>Methanobacteriota</taxon>
        <taxon>Stenosarchaea group</taxon>
        <taxon>Halobacteria</taxon>
        <taxon>Halobacteriales</taxon>
        <taxon>Natrialbaceae</taxon>
        <taxon>Natrinema</taxon>
    </lineage>
</organism>
<keyword evidence="1" id="KW-0677">Repeat</keyword>
<dbReference type="Pfam" id="PF13412">
    <property type="entry name" value="HTH_24"/>
    <property type="match status" value="1"/>
</dbReference>
<keyword evidence="5" id="KW-0670">Pyruvate</keyword>
<keyword evidence="2 5" id="KW-0808">Transferase</keyword>